<dbReference type="Ensembl" id="ENSPMGT00000028181.1">
    <property type="protein sequence ID" value="ENSPMGP00000026463.1"/>
    <property type="gene ID" value="ENSPMGG00000021346.1"/>
</dbReference>
<keyword evidence="1 2" id="KW-0479">Metal-binding</keyword>
<dbReference type="STRING" id="409849.ENSPMGP00000026463"/>
<organism evidence="4 5">
    <name type="scientific">Periophthalmus magnuspinnatus</name>
    <dbReference type="NCBI Taxonomy" id="409849"/>
    <lineage>
        <taxon>Eukaryota</taxon>
        <taxon>Metazoa</taxon>
        <taxon>Chordata</taxon>
        <taxon>Craniata</taxon>
        <taxon>Vertebrata</taxon>
        <taxon>Euteleostomi</taxon>
        <taxon>Actinopterygii</taxon>
        <taxon>Neopterygii</taxon>
        <taxon>Teleostei</taxon>
        <taxon>Neoteleostei</taxon>
        <taxon>Acanthomorphata</taxon>
        <taxon>Gobiaria</taxon>
        <taxon>Gobiiformes</taxon>
        <taxon>Gobioidei</taxon>
        <taxon>Gobiidae</taxon>
        <taxon>Oxudercinae</taxon>
        <taxon>Periophthalmus</taxon>
    </lineage>
</organism>
<dbReference type="CDD" id="cd04280">
    <property type="entry name" value="ZnMc_astacin_like"/>
    <property type="match status" value="1"/>
</dbReference>
<comment type="cofactor">
    <cofactor evidence="1 2">
        <name>Zn(2+)</name>
        <dbReference type="ChEBI" id="CHEBI:29105"/>
    </cofactor>
    <text evidence="1 2">Binds 1 zinc ion per subunit.</text>
</comment>
<dbReference type="Gene3D" id="3.40.390.10">
    <property type="entry name" value="Collagenase (Catalytic Domain)"/>
    <property type="match status" value="1"/>
</dbReference>
<feature type="domain" description="Peptidase M12A" evidence="3">
    <location>
        <begin position="67"/>
        <end position="254"/>
    </location>
</feature>
<dbReference type="SUPFAM" id="SSF55486">
    <property type="entry name" value="Metalloproteases ('zincins'), catalytic domain"/>
    <property type="match status" value="1"/>
</dbReference>
<dbReference type="InterPro" id="IPR024079">
    <property type="entry name" value="MetalloPept_cat_dom_sf"/>
</dbReference>
<dbReference type="Pfam" id="PF01400">
    <property type="entry name" value="Astacin"/>
    <property type="match status" value="1"/>
</dbReference>
<dbReference type="Proteomes" id="UP000261520">
    <property type="component" value="Unplaced"/>
</dbReference>
<dbReference type="SMART" id="SM00235">
    <property type="entry name" value="ZnMc"/>
    <property type="match status" value="1"/>
</dbReference>
<name>A0A3B4BAB3_9GOBI</name>
<feature type="binding site" evidence="1">
    <location>
        <position position="159"/>
    </location>
    <ligand>
        <name>Zn(2+)</name>
        <dbReference type="ChEBI" id="CHEBI:29105"/>
        <note>catalytic</note>
    </ligand>
</feature>
<dbReference type="GO" id="GO:0004222">
    <property type="term" value="F:metalloendopeptidase activity"/>
    <property type="evidence" value="ECO:0007669"/>
    <property type="project" value="UniProtKB-UniRule"/>
</dbReference>
<protein>
    <recommendedName>
        <fullName evidence="2">Metalloendopeptidase</fullName>
        <ecNumber evidence="2">3.4.24.-</ecNumber>
    </recommendedName>
</protein>
<feature type="active site" evidence="1">
    <location>
        <position position="156"/>
    </location>
</feature>
<reference evidence="4" key="2">
    <citation type="submission" date="2025-09" db="UniProtKB">
        <authorList>
            <consortium name="Ensembl"/>
        </authorList>
    </citation>
    <scope>IDENTIFICATION</scope>
</reference>
<feature type="binding site" evidence="1">
    <location>
        <position position="165"/>
    </location>
    <ligand>
        <name>Zn(2+)</name>
        <dbReference type="ChEBI" id="CHEBI:29105"/>
        <note>catalytic</note>
    </ligand>
</feature>
<keyword evidence="1 2" id="KW-0862">Zinc</keyword>
<dbReference type="EC" id="3.4.24.-" evidence="2"/>
<evidence type="ECO:0000259" key="3">
    <source>
        <dbReference type="PROSITE" id="PS51864"/>
    </source>
</evidence>
<reference evidence="4" key="1">
    <citation type="submission" date="2025-08" db="UniProtKB">
        <authorList>
            <consortium name="Ensembl"/>
        </authorList>
    </citation>
    <scope>IDENTIFICATION</scope>
</reference>
<evidence type="ECO:0000313" key="5">
    <source>
        <dbReference type="Proteomes" id="UP000261520"/>
    </source>
</evidence>
<dbReference type="PANTHER" id="PTHR10127:SF870">
    <property type="entry name" value="METALLOENDOPEPTIDASE"/>
    <property type="match status" value="1"/>
</dbReference>
<dbReference type="PANTHER" id="PTHR10127">
    <property type="entry name" value="DISCOIDIN, CUB, EGF, LAMININ , AND ZINC METALLOPROTEASE DOMAIN CONTAINING"/>
    <property type="match status" value="1"/>
</dbReference>
<evidence type="ECO:0000313" key="4">
    <source>
        <dbReference type="Ensembl" id="ENSPMGP00000026463.1"/>
    </source>
</evidence>
<accession>A0A3B4BAB3</accession>
<dbReference type="InterPro" id="IPR034035">
    <property type="entry name" value="Astacin-like_dom"/>
</dbReference>
<dbReference type="InterPro" id="IPR001506">
    <property type="entry name" value="Peptidase_M12A"/>
</dbReference>
<dbReference type="GO" id="GO:0008270">
    <property type="term" value="F:zinc ion binding"/>
    <property type="evidence" value="ECO:0007669"/>
    <property type="project" value="UniProtKB-UniRule"/>
</dbReference>
<dbReference type="AlphaFoldDB" id="A0A3B4BAB3"/>
<feature type="binding site" evidence="1">
    <location>
        <position position="155"/>
    </location>
    <ligand>
        <name>Zn(2+)</name>
        <dbReference type="ChEBI" id="CHEBI:29105"/>
        <note>catalytic</note>
    </ligand>
</feature>
<dbReference type="GO" id="GO:0006508">
    <property type="term" value="P:proteolysis"/>
    <property type="evidence" value="ECO:0007669"/>
    <property type="project" value="UniProtKB-KW"/>
</dbReference>
<proteinExistence type="predicted"/>
<keyword evidence="1 2" id="KW-0645">Protease</keyword>
<evidence type="ECO:0000256" key="1">
    <source>
        <dbReference type="PROSITE-ProRule" id="PRU01211"/>
    </source>
</evidence>
<dbReference type="PRINTS" id="PR00480">
    <property type="entry name" value="ASTACIN"/>
</dbReference>
<comment type="caution">
    <text evidence="1">Lacks conserved residue(s) required for the propagation of feature annotation.</text>
</comment>
<keyword evidence="1 2" id="KW-0482">Metalloprotease</keyword>
<sequence>MRPCTEENILQTHHQLHSPCSVLSPDEYSIKSCTLVRLLQSTERSLCKLAIIMIPYIICVAVQTDRNAVQSIWPTHAIPYLISAELRKQSSRTNDILSATRMVSDQTCVTFHLRTFETNFLHFKNSPGCSSYVGFIGGDQAVYIGSVCTVGNIAHELLHALGFYHEHTRMDRDSYINIIKNNIIKGTEQNFVKRHGDTLNVPYDTASILHYGRAYFSSNGSPTIVPLHTAKDMGQRERLTQLDILRVRLLYQCGV</sequence>
<evidence type="ECO:0000256" key="2">
    <source>
        <dbReference type="RuleBase" id="RU361183"/>
    </source>
</evidence>
<keyword evidence="5" id="KW-1185">Reference proteome</keyword>
<keyword evidence="1 2" id="KW-0378">Hydrolase</keyword>
<dbReference type="InterPro" id="IPR006026">
    <property type="entry name" value="Peptidase_Metallo"/>
</dbReference>
<dbReference type="PROSITE" id="PS51864">
    <property type="entry name" value="ASTACIN"/>
    <property type="match status" value="1"/>
</dbReference>